<dbReference type="InterPro" id="IPR012452">
    <property type="entry name" value="DUF1657"/>
</dbReference>
<reference evidence="1 2" key="1">
    <citation type="journal article" date="2019" name="Int. J. Syst. Evol. Microbiol.">
        <title>The Global Catalogue of Microorganisms (GCM) 10K type strain sequencing project: providing services to taxonomists for standard genome sequencing and annotation.</title>
        <authorList>
            <consortium name="The Broad Institute Genomics Platform"/>
            <consortium name="The Broad Institute Genome Sequencing Center for Infectious Disease"/>
            <person name="Wu L."/>
            <person name="Ma J."/>
        </authorList>
    </citation>
    <scope>NUCLEOTIDE SEQUENCE [LARGE SCALE GENOMIC DNA]</scope>
    <source>
        <strain evidence="1 2">JCM 15395</strain>
    </source>
</reference>
<gene>
    <name evidence="1" type="ORF">GCM10009001_33810</name>
</gene>
<dbReference type="Pfam" id="PF07870">
    <property type="entry name" value="DUF1657"/>
    <property type="match status" value="1"/>
</dbReference>
<name>A0ABN1GL65_9BACI</name>
<comment type="caution">
    <text evidence="1">The sequence shown here is derived from an EMBL/GenBank/DDBJ whole genome shotgun (WGS) entry which is preliminary data.</text>
</comment>
<organism evidence="1 2">
    <name type="scientific">Virgibacillus siamensis</name>
    <dbReference type="NCBI Taxonomy" id="480071"/>
    <lineage>
        <taxon>Bacteria</taxon>
        <taxon>Bacillati</taxon>
        <taxon>Bacillota</taxon>
        <taxon>Bacilli</taxon>
        <taxon>Bacillales</taxon>
        <taxon>Bacillaceae</taxon>
        <taxon>Virgibacillus</taxon>
    </lineage>
</organism>
<dbReference type="RefSeq" id="WP_343815826.1">
    <property type="nucleotide sequence ID" value="NZ_BAAADS010000025.1"/>
</dbReference>
<dbReference type="EMBL" id="BAAADS010000025">
    <property type="protein sequence ID" value="GAA0613810.1"/>
    <property type="molecule type" value="Genomic_DNA"/>
</dbReference>
<evidence type="ECO:0000313" key="2">
    <source>
        <dbReference type="Proteomes" id="UP001500866"/>
    </source>
</evidence>
<accession>A0ABN1GL65</accession>
<keyword evidence="2" id="KW-1185">Reference proteome</keyword>
<protein>
    <submittedName>
        <fullName evidence="1">DUF1657 domain-containing protein</fullName>
    </submittedName>
</protein>
<evidence type="ECO:0000313" key="1">
    <source>
        <dbReference type="EMBL" id="GAA0613810.1"/>
    </source>
</evidence>
<sequence>MTVGAQVKACYASIKSAEATLMSLKGKSSDPEAREALEGAEKMMVDIKADLKKQVIYLSQEEPQYKS</sequence>
<dbReference type="Proteomes" id="UP001500866">
    <property type="component" value="Unassembled WGS sequence"/>
</dbReference>
<proteinExistence type="predicted"/>